<dbReference type="PANTHER" id="PTHR43649">
    <property type="entry name" value="ARABINOSE-BINDING PROTEIN-RELATED"/>
    <property type="match status" value="1"/>
</dbReference>
<feature type="region of interest" description="Disordered" evidence="1">
    <location>
        <begin position="1"/>
        <end position="29"/>
    </location>
</feature>
<reference evidence="3 4" key="1">
    <citation type="submission" date="2020-09" db="EMBL/GenBank/DDBJ databases">
        <title>Paenibacillus sp. strain PR3 16S rRNA gene Genome sequencing and assembly.</title>
        <authorList>
            <person name="Kim J."/>
        </authorList>
    </citation>
    <scope>NUCLEOTIDE SEQUENCE [LARGE SCALE GENOMIC DNA]</scope>
    <source>
        <strain evidence="3 4">PR3</strain>
    </source>
</reference>
<keyword evidence="2" id="KW-0812">Transmembrane</keyword>
<evidence type="ECO:0000313" key="4">
    <source>
        <dbReference type="Proteomes" id="UP000609346"/>
    </source>
</evidence>
<dbReference type="RefSeq" id="WP_191205907.1">
    <property type="nucleotide sequence ID" value="NZ_JACXZA010000006.1"/>
</dbReference>
<sequence length="507" mass="56412">MSGQYQEQWEKQLSGQPTRNHGFTSDIQNKVRERIRMEQQNNKRNRWFRTAAALTSVVIVLGGGWLLRDDIGSLLKQKPSGMDGVPAALQNDVLADENATLKVMVGQYDNFNNMQYARPFLLHHPTVTVETAQMPDKIYQGKELLEWVDKENPDVLRLSLQQYYELAKAGKLKPLDTLIKSDAVDVDAMYEPVIDILRQYGGGQLYGLTPAFQTDAVFINKELFEKNGIPLPHAGMTWDELLDTAARFQGTGTAGLVSSSFGDNPSALVDDIAQATGLQTDTQGGKQVTIDTPAWAELWTKITNGYKDGWIYRDKTSDSKSKVESFTPSDPFLKGDAAMVVTSGYYVSQIQSAWKDDQKWITIPVPGDQISSFHLLEIYAVSSTASSEKAAWEMVKFMNGSEFAKRLIGTGMSKTPIRQSDAQQKFGEEQIAAFYQNKLELPQDWQNAADGSPMSNTLAGYAFQDSKPLLEEVIAGTLSVDQALVQLKEKLEQHAQQDALNAQKEKS</sequence>
<evidence type="ECO:0000313" key="3">
    <source>
        <dbReference type="EMBL" id="MBD3921613.1"/>
    </source>
</evidence>
<dbReference type="InterPro" id="IPR006059">
    <property type="entry name" value="SBP"/>
</dbReference>
<dbReference type="SUPFAM" id="SSF53850">
    <property type="entry name" value="Periplasmic binding protein-like II"/>
    <property type="match status" value="1"/>
</dbReference>
<proteinExistence type="predicted"/>
<keyword evidence="2" id="KW-0472">Membrane</keyword>
<dbReference type="Proteomes" id="UP000609346">
    <property type="component" value="Unassembled WGS sequence"/>
</dbReference>
<dbReference type="Gene3D" id="3.40.190.10">
    <property type="entry name" value="Periplasmic binding protein-like II"/>
    <property type="match status" value="1"/>
</dbReference>
<evidence type="ECO:0000256" key="2">
    <source>
        <dbReference type="SAM" id="Phobius"/>
    </source>
</evidence>
<accession>A0ABR8N090</accession>
<protein>
    <submittedName>
        <fullName evidence="3">Extracellular solute-binding protein</fullName>
    </submittedName>
</protein>
<feature type="compositionally biased region" description="Polar residues" evidence="1">
    <location>
        <begin position="1"/>
        <end position="28"/>
    </location>
</feature>
<comment type="caution">
    <text evidence="3">The sequence shown here is derived from an EMBL/GenBank/DDBJ whole genome shotgun (WGS) entry which is preliminary data.</text>
</comment>
<dbReference type="Pfam" id="PF01547">
    <property type="entry name" value="SBP_bac_1"/>
    <property type="match status" value="1"/>
</dbReference>
<keyword evidence="2" id="KW-1133">Transmembrane helix</keyword>
<dbReference type="PANTHER" id="PTHR43649:SF12">
    <property type="entry name" value="DIACETYLCHITOBIOSE BINDING PROTEIN DASA"/>
    <property type="match status" value="1"/>
</dbReference>
<dbReference type="EMBL" id="JACXZA010000006">
    <property type="protein sequence ID" value="MBD3921613.1"/>
    <property type="molecule type" value="Genomic_DNA"/>
</dbReference>
<feature type="transmembrane region" description="Helical" evidence="2">
    <location>
        <begin position="47"/>
        <end position="67"/>
    </location>
</feature>
<evidence type="ECO:0000256" key="1">
    <source>
        <dbReference type="SAM" id="MobiDB-lite"/>
    </source>
</evidence>
<organism evidence="3 4">
    <name type="scientific">Paenibacillus terricola</name>
    <dbReference type="NCBI Taxonomy" id="2763503"/>
    <lineage>
        <taxon>Bacteria</taxon>
        <taxon>Bacillati</taxon>
        <taxon>Bacillota</taxon>
        <taxon>Bacilli</taxon>
        <taxon>Bacillales</taxon>
        <taxon>Paenibacillaceae</taxon>
        <taxon>Paenibacillus</taxon>
    </lineage>
</organism>
<name>A0ABR8N090_9BACL</name>
<dbReference type="InterPro" id="IPR050490">
    <property type="entry name" value="Bact_solute-bd_prot1"/>
</dbReference>
<keyword evidence="4" id="KW-1185">Reference proteome</keyword>
<gene>
    <name evidence="3" type="ORF">H8B09_22785</name>
</gene>